<evidence type="ECO:0000313" key="2">
    <source>
        <dbReference type="Proteomes" id="UP000469185"/>
    </source>
</evidence>
<dbReference type="RefSeq" id="WP_163815685.1">
    <property type="nucleotide sequence ID" value="NZ_JAAGOB010000001.1"/>
</dbReference>
<organism evidence="1 2">
    <name type="scientific">Phytoactinopolyspora alkaliphila</name>
    <dbReference type="NCBI Taxonomy" id="1783498"/>
    <lineage>
        <taxon>Bacteria</taxon>
        <taxon>Bacillati</taxon>
        <taxon>Actinomycetota</taxon>
        <taxon>Actinomycetes</taxon>
        <taxon>Jiangellales</taxon>
        <taxon>Jiangellaceae</taxon>
        <taxon>Phytoactinopolyspora</taxon>
    </lineage>
</organism>
<protein>
    <submittedName>
        <fullName evidence="1">Zinc-binding dehydrogenase</fullName>
    </submittedName>
</protein>
<dbReference type="Pfam" id="PF13602">
    <property type="entry name" value="ADH_zinc_N_2"/>
    <property type="match status" value="1"/>
</dbReference>
<accession>A0A6N9YGK2</accession>
<evidence type="ECO:0000313" key="1">
    <source>
        <dbReference type="EMBL" id="NED94191.1"/>
    </source>
</evidence>
<dbReference type="Proteomes" id="UP000469185">
    <property type="component" value="Unassembled WGS sequence"/>
</dbReference>
<dbReference type="AlphaFoldDB" id="A0A6N9YGK2"/>
<dbReference type="EMBL" id="JAAGOB010000001">
    <property type="protein sequence ID" value="NED94191.1"/>
    <property type="molecule type" value="Genomic_DNA"/>
</dbReference>
<sequence>MGGGGLADGDVEVAAFDVLVSGIELTHDPPAYRVDESLQHLLDLAGAVASGGTLFLWGAQSGRPTPYPGFDLGMPALSVRTYTVLETTRDPVRMRRAVAFVSSGLRTGAFRPVIDRLFPLEKIVEAHRHMESNSQVGKIVVTVPR</sequence>
<name>A0A6N9YGK2_9ACTN</name>
<comment type="caution">
    <text evidence="1">The sequence shown here is derived from an EMBL/GenBank/DDBJ whole genome shotgun (WGS) entry which is preliminary data.</text>
</comment>
<reference evidence="1 2" key="1">
    <citation type="submission" date="2020-02" db="EMBL/GenBank/DDBJ databases">
        <authorList>
            <person name="Li X.-J."/>
            <person name="Feng X.-M."/>
        </authorList>
    </citation>
    <scope>NUCLEOTIDE SEQUENCE [LARGE SCALE GENOMIC DNA]</scope>
    <source>
        <strain evidence="1 2">CGMCC 4.7225</strain>
    </source>
</reference>
<gene>
    <name evidence="1" type="ORF">G1H11_02595</name>
</gene>
<proteinExistence type="predicted"/>
<dbReference type="Gene3D" id="3.90.180.10">
    <property type="entry name" value="Medium-chain alcohol dehydrogenases, catalytic domain"/>
    <property type="match status" value="1"/>
</dbReference>
<keyword evidence="2" id="KW-1185">Reference proteome</keyword>